<dbReference type="InterPro" id="IPR040442">
    <property type="entry name" value="Pyrv_kinase-like_dom_sf"/>
</dbReference>
<name>A0A9P8KWS4_9HYPO</name>
<dbReference type="PANTHER" id="PTHR21974">
    <property type="entry name" value="RE15880P"/>
    <property type="match status" value="1"/>
</dbReference>
<keyword evidence="2" id="KW-0175">Coiled coil</keyword>
<reference evidence="5 6" key="1">
    <citation type="submission" date="2021-08" db="EMBL/GenBank/DDBJ databases">
        <title>The highly contiguous genome resource for Trichoderma semiorbis FJ059, a fungal antagonistic to plant pathogens.</title>
        <authorList>
            <person name="Liu T."/>
        </authorList>
    </citation>
    <scope>NUCLEOTIDE SEQUENCE [LARGE SCALE GENOMIC DNA]</scope>
    <source>
        <strain evidence="5 6">FJ059</strain>
    </source>
</reference>
<evidence type="ECO:0000256" key="3">
    <source>
        <dbReference type="SAM" id="SignalP"/>
    </source>
</evidence>
<proteinExistence type="predicted"/>
<dbReference type="InterPro" id="IPR029058">
    <property type="entry name" value="AB_hydrolase_fold"/>
</dbReference>
<feature type="chain" id="PRO_5040328266" description="HpcH/HpaI aldolase/citrate lyase domain-containing protein" evidence="3">
    <location>
        <begin position="22"/>
        <end position="1046"/>
    </location>
</feature>
<dbReference type="SUPFAM" id="SSF51621">
    <property type="entry name" value="Phosphoenolpyruvate/pyruvate domain"/>
    <property type="match status" value="1"/>
</dbReference>
<evidence type="ECO:0000313" key="6">
    <source>
        <dbReference type="Proteomes" id="UP000826573"/>
    </source>
</evidence>
<feature type="coiled-coil region" evidence="2">
    <location>
        <begin position="858"/>
        <end position="895"/>
    </location>
</feature>
<dbReference type="SUPFAM" id="SSF53474">
    <property type="entry name" value="alpha/beta-Hydrolases"/>
    <property type="match status" value="1"/>
</dbReference>
<dbReference type="AlphaFoldDB" id="A0A9P8KWS4"/>
<gene>
    <name evidence="5" type="ORF">TsFJ059_000132</name>
</gene>
<dbReference type="PANTHER" id="PTHR21974:SF2">
    <property type="entry name" value="RE15880P"/>
    <property type="match status" value="1"/>
</dbReference>
<evidence type="ECO:0000256" key="1">
    <source>
        <dbReference type="ARBA" id="ARBA00022723"/>
    </source>
</evidence>
<keyword evidence="1" id="KW-0479">Metal-binding</keyword>
<dbReference type="InterPro" id="IPR015813">
    <property type="entry name" value="Pyrv/PenolPyrv_kinase-like_dom"/>
</dbReference>
<accession>A0A9P8KWS4</accession>
<sequence>MLSSTLGSIVLLLGAALPVFAQNRPLWWEECDPPRENTQCAMHSDILDYNRNYGMFTNVAVMRIRSKLKKPKAAVFLPSGPKRSGINLLKQYFDDPSHHVHELLEQYDLVGMDPRGSGQSPPIKCNATLWNRRAPSMVKDEVEFVDMYYHWKEVGEACKKMTGRLFDNMDTRSISLDMDSIRYNMWFKIEQEIHLIGHSYGSHIGITNLERALPYAGRIVLDGIVDHTHDPMAVMQAESASFEMTLRHFFKWCQEDASCALHDQNDVEDFFKQLTNKFEAAPIPAPKCQQIGEGACRSDVSLEEMMTALQQDLGPGQPGWGSLATNLLAASKGDASAFSMPWFTNDTDPSGTWATLATGCLDWQHANDYLELQAAQPLNSQVILAAHLNPITTPQLITDSVTIQNSPMAATATSTTSSQGMQAYAAPSLFQPHRARDAIRDAHQKKIRPLLCYYAGLSSLPITRFLGPMNYDAVWIDWEHSSCNVETMTSMVHEAIFMSQGATIPFVRVPCHDHAAIGYALDAGASIVVPQVDTVEQAKHVVSATMFGSKQRGTRSAPPFRLIPGITDQAFDATRDIHQNLNDQAAIMIQIESLEGINNLDAILTEVPDIDIVWLGALDARVSMNLSGNMAGQEPQWLEAKEKFFSIIDKHDKPYGGFAFVEPPFGGPEAIKEAAKRILTTMASIEDKIRSAATRNHELLGVLSVTDHAIPDLENQTKYIASLESQAKNNAAKLATLKSKHAVELREHENYRDSVVRRFVYKIGGKKDEFEARAAKEEREYFDVLQEEHKETEVKKNIESALAQARQASAELEAVVQRHKTAQQELDSLYNDIFSGPTPQFPEEDEREQACTSAQMNYQEARMRAESQIQAIKMLEQAKQRMSNALKAMQDALSASRFDMFGGGTMADVMERNALSQAEVQLSQARMDTMNAQRMDTAIKDLPPVKISHGNLVGDVLFDNIFSDMDFHDKIKRSNAEVERCSNVLKLEIQRAKERHQSAEAAVKEWERHLKDARAALQTAREMAFERTLNGESGELPPAYSVQKVV</sequence>
<feature type="coiled-coil region" evidence="2">
    <location>
        <begin position="982"/>
        <end position="1023"/>
    </location>
</feature>
<keyword evidence="6" id="KW-1185">Reference proteome</keyword>
<dbReference type="Gene3D" id="3.20.20.60">
    <property type="entry name" value="Phosphoenolpyruvate-binding domains"/>
    <property type="match status" value="1"/>
</dbReference>
<dbReference type="Proteomes" id="UP000826573">
    <property type="component" value="Unassembled WGS sequence"/>
</dbReference>
<organism evidence="5 6">
    <name type="scientific">Trichoderma semiorbis</name>
    <dbReference type="NCBI Taxonomy" id="1491008"/>
    <lineage>
        <taxon>Eukaryota</taxon>
        <taxon>Fungi</taxon>
        <taxon>Dikarya</taxon>
        <taxon>Ascomycota</taxon>
        <taxon>Pezizomycotina</taxon>
        <taxon>Sordariomycetes</taxon>
        <taxon>Hypocreomycetidae</taxon>
        <taxon>Hypocreales</taxon>
        <taxon>Hypocreaceae</taxon>
        <taxon>Trichoderma</taxon>
    </lineage>
</organism>
<dbReference type="GO" id="GO:0003824">
    <property type="term" value="F:catalytic activity"/>
    <property type="evidence" value="ECO:0007669"/>
    <property type="project" value="InterPro"/>
</dbReference>
<comment type="caution">
    <text evidence="5">The sequence shown here is derived from an EMBL/GenBank/DDBJ whole genome shotgun (WGS) entry which is preliminary data.</text>
</comment>
<dbReference type="GO" id="GO:0046872">
    <property type="term" value="F:metal ion binding"/>
    <property type="evidence" value="ECO:0007669"/>
    <property type="project" value="UniProtKB-KW"/>
</dbReference>
<keyword evidence="3" id="KW-0732">Signal</keyword>
<dbReference type="Gene3D" id="3.40.50.1820">
    <property type="entry name" value="alpha/beta hydrolase"/>
    <property type="match status" value="1"/>
</dbReference>
<feature type="coiled-coil region" evidence="2">
    <location>
        <begin position="767"/>
        <end position="832"/>
    </location>
</feature>
<dbReference type="InterPro" id="IPR005000">
    <property type="entry name" value="Aldolase/citrate-lyase_domain"/>
</dbReference>
<dbReference type="Pfam" id="PF03328">
    <property type="entry name" value="HpcH_HpaI"/>
    <property type="match status" value="1"/>
</dbReference>
<protein>
    <recommendedName>
        <fullName evidence="4">HpcH/HpaI aldolase/citrate lyase domain-containing protein</fullName>
    </recommendedName>
</protein>
<evidence type="ECO:0000256" key="2">
    <source>
        <dbReference type="SAM" id="Coils"/>
    </source>
</evidence>
<evidence type="ECO:0000259" key="4">
    <source>
        <dbReference type="Pfam" id="PF03328"/>
    </source>
</evidence>
<evidence type="ECO:0000313" key="5">
    <source>
        <dbReference type="EMBL" id="KAH0531278.1"/>
    </source>
</evidence>
<dbReference type="EMBL" id="JAIMJC010000001">
    <property type="protein sequence ID" value="KAH0531278.1"/>
    <property type="molecule type" value="Genomic_DNA"/>
</dbReference>
<feature type="signal peptide" evidence="3">
    <location>
        <begin position="1"/>
        <end position="21"/>
    </location>
</feature>
<feature type="domain" description="HpcH/HpaI aldolase/citrate lyase" evidence="4">
    <location>
        <begin position="464"/>
        <end position="644"/>
    </location>
</feature>